<feature type="transmembrane region" description="Helical" evidence="1">
    <location>
        <begin position="54"/>
        <end position="72"/>
    </location>
</feature>
<gene>
    <name evidence="2" type="ORF">CUU63_10085</name>
</gene>
<accession>A0A9Q6F2B6</accession>
<feature type="transmembrane region" description="Helical" evidence="1">
    <location>
        <begin position="84"/>
        <end position="112"/>
    </location>
</feature>
<keyword evidence="1" id="KW-0472">Membrane</keyword>
<dbReference type="EMBL" id="PGUV01000007">
    <property type="protein sequence ID" value="PLS07635.1"/>
    <property type="molecule type" value="Genomic_DNA"/>
</dbReference>
<organism evidence="2 3">
    <name type="scientific">Bacillus halotolerans</name>
    <dbReference type="NCBI Taxonomy" id="260554"/>
    <lineage>
        <taxon>Bacteria</taxon>
        <taxon>Bacillati</taxon>
        <taxon>Bacillota</taxon>
        <taxon>Bacilli</taxon>
        <taxon>Bacillales</taxon>
        <taxon>Bacillaceae</taxon>
        <taxon>Bacillus</taxon>
    </lineage>
</organism>
<dbReference type="Proteomes" id="UP000234803">
    <property type="component" value="Unassembled WGS sequence"/>
</dbReference>
<keyword evidence="1" id="KW-1133">Transmembrane helix</keyword>
<evidence type="ECO:0000256" key="1">
    <source>
        <dbReference type="SAM" id="Phobius"/>
    </source>
</evidence>
<reference evidence="2 3" key="1">
    <citation type="submission" date="2017-12" db="EMBL/GenBank/DDBJ databases">
        <title>Comparative Functional Genomics of Dry Heat Resistant strains isolated from the Viking Spacecraft.</title>
        <authorList>
            <person name="Seuylemezian A."/>
            <person name="Cooper K."/>
            <person name="Vaishampayan P."/>
        </authorList>
    </citation>
    <scope>NUCLEOTIDE SEQUENCE [LARGE SCALE GENOMIC DNA]</scope>
    <source>
        <strain evidence="2 3">V48-19</strain>
    </source>
</reference>
<name>A0A9Q6F2B6_9BACI</name>
<dbReference type="Pfam" id="PF14037">
    <property type="entry name" value="YoqO"/>
    <property type="match status" value="1"/>
</dbReference>
<sequence length="124" mass="13989">MNKTIGIIGIIICLAVQGFSANDSQFHIFTTVLLFVFLMVYNLEHAKKYSKKSLVILGVSYIALILGVYQLLSFTKHYFKNADFSAGLTILYEISIIIVSVYTAVNIMWFIAHRLRKSSDGKES</sequence>
<dbReference type="InterPro" id="IPR025621">
    <property type="entry name" value="YoqO"/>
</dbReference>
<proteinExistence type="predicted"/>
<evidence type="ECO:0000313" key="3">
    <source>
        <dbReference type="Proteomes" id="UP000234803"/>
    </source>
</evidence>
<protein>
    <submittedName>
        <fullName evidence="2">Uncharacterized protein</fullName>
    </submittedName>
</protein>
<dbReference type="AlphaFoldDB" id="A0A9Q6F2B6"/>
<keyword evidence="1" id="KW-0812">Transmembrane</keyword>
<comment type="caution">
    <text evidence="2">The sequence shown here is derived from an EMBL/GenBank/DDBJ whole genome shotgun (WGS) entry which is preliminary data.</text>
</comment>
<feature type="transmembrane region" description="Helical" evidence="1">
    <location>
        <begin position="25"/>
        <end position="42"/>
    </location>
</feature>
<evidence type="ECO:0000313" key="2">
    <source>
        <dbReference type="EMBL" id="PLS07635.1"/>
    </source>
</evidence>